<sequence>MNEQNVLGHHIRQLRKAQGMTLRDLAEKAGCSESMLSKIENGKGNPSIKALQGISKALGTNMGALFQPDAAPGIVSHWGERHMAQMTTGRGVVLEYLSPHLPGHTLQAHIHVVEPGGSSLGEISHEGEEVGYVLTGELELTVDDQTYHVKEGDSFFFSSELPHAFRNNGAVTARVLWVNTPPTY</sequence>
<accession>A0A126QS29</accession>
<dbReference type="EMBL" id="SOBK01000002">
    <property type="protein sequence ID" value="TDT90847.1"/>
    <property type="molecule type" value="Genomic_DNA"/>
</dbReference>
<dbReference type="InterPro" id="IPR014710">
    <property type="entry name" value="RmlC-like_jellyroll"/>
</dbReference>
<dbReference type="PANTHER" id="PTHR46797:SF2">
    <property type="entry name" value="TRANSCRIPTIONAL REGULATOR"/>
    <property type="match status" value="1"/>
</dbReference>
<reference evidence="4 6" key="2">
    <citation type="submission" date="2019-03" db="EMBL/GenBank/DDBJ databases">
        <title>Genomic Encyclopedia of Type Strains, Phase IV (KMG-IV): sequencing the most valuable type-strain genomes for metagenomic binning, comparative biology and taxonomic classification.</title>
        <authorList>
            <person name="Goeker M."/>
        </authorList>
    </citation>
    <scope>NUCLEOTIDE SEQUENCE [LARGE SCALE GENOMIC DNA]</scope>
    <source>
        <strain evidence="4 6">DSM 101483</strain>
    </source>
</reference>
<dbReference type="GO" id="GO:0003677">
    <property type="term" value="F:DNA binding"/>
    <property type="evidence" value="ECO:0007669"/>
    <property type="project" value="UniProtKB-KW"/>
</dbReference>
<dbReference type="InterPro" id="IPR011051">
    <property type="entry name" value="RmlC_Cupin_sf"/>
</dbReference>
<evidence type="ECO:0000313" key="6">
    <source>
        <dbReference type="Proteomes" id="UP000295506"/>
    </source>
</evidence>
<keyword evidence="1" id="KW-0238">DNA-binding</keyword>
<feature type="domain" description="HTH cro/C1-type" evidence="2">
    <location>
        <begin position="11"/>
        <end position="65"/>
    </location>
</feature>
<dbReference type="RefSeq" id="WP_078063825.1">
    <property type="nucleotide sequence ID" value="NZ_CP014206.1"/>
</dbReference>
<gene>
    <name evidence="3" type="ORF">AWY79_16230</name>
    <name evidence="4" type="ORF">EDC59_102280</name>
</gene>
<proteinExistence type="predicted"/>
<dbReference type="CDD" id="cd00093">
    <property type="entry name" value="HTH_XRE"/>
    <property type="match status" value="1"/>
</dbReference>
<dbReference type="Gene3D" id="2.60.120.10">
    <property type="entry name" value="Jelly Rolls"/>
    <property type="match status" value="1"/>
</dbReference>
<evidence type="ECO:0000313" key="3">
    <source>
        <dbReference type="EMBL" id="AMK12537.1"/>
    </source>
</evidence>
<dbReference type="EMBL" id="CP014206">
    <property type="protein sequence ID" value="AMK12537.1"/>
    <property type="molecule type" value="Genomic_DNA"/>
</dbReference>
<dbReference type="Pfam" id="PF01381">
    <property type="entry name" value="HTH_3"/>
    <property type="match status" value="1"/>
</dbReference>
<evidence type="ECO:0000313" key="5">
    <source>
        <dbReference type="Proteomes" id="UP000055611"/>
    </source>
</evidence>
<dbReference type="OrthoDB" id="5343295at2"/>
<keyword evidence="5" id="KW-1185">Reference proteome</keyword>
<dbReference type="PROSITE" id="PS50943">
    <property type="entry name" value="HTH_CROC1"/>
    <property type="match status" value="1"/>
</dbReference>
<dbReference type="InterPro" id="IPR010982">
    <property type="entry name" value="Lambda_DNA-bd_dom_sf"/>
</dbReference>
<dbReference type="Gene3D" id="1.10.260.40">
    <property type="entry name" value="lambda repressor-like DNA-binding domains"/>
    <property type="match status" value="1"/>
</dbReference>
<dbReference type="GO" id="GO:0003700">
    <property type="term" value="F:DNA-binding transcription factor activity"/>
    <property type="evidence" value="ECO:0007669"/>
    <property type="project" value="TreeGrafter"/>
</dbReference>
<evidence type="ECO:0000259" key="2">
    <source>
        <dbReference type="PROSITE" id="PS50943"/>
    </source>
</evidence>
<protein>
    <submittedName>
        <fullName evidence="4">XRE family transcriptional regulator</fullName>
    </submittedName>
</protein>
<dbReference type="Proteomes" id="UP000055611">
    <property type="component" value="Chromosome"/>
</dbReference>
<dbReference type="InterPro" id="IPR001387">
    <property type="entry name" value="Cro/C1-type_HTH"/>
</dbReference>
<dbReference type="SMART" id="SM00530">
    <property type="entry name" value="HTH_XRE"/>
    <property type="match status" value="1"/>
</dbReference>
<dbReference type="Proteomes" id="UP000295506">
    <property type="component" value="Unassembled WGS sequence"/>
</dbReference>
<dbReference type="KEGG" id="dej:AWY79_16230"/>
<reference evidence="3 5" key="1">
    <citation type="journal article" date="2016" name="Front. Microbiol.">
        <title>Genome Sequence of the Piezophilic, Mesophilic Sulfate-Reducing Bacterium Desulfovibrio indicus J2T.</title>
        <authorList>
            <person name="Cao J."/>
            <person name="Maignien L."/>
            <person name="Shao Z."/>
            <person name="Alain K."/>
            <person name="Jebbar M."/>
        </authorList>
    </citation>
    <scope>NUCLEOTIDE SEQUENCE [LARGE SCALE GENOMIC DNA]</scope>
    <source>
        <strain evidence="3 5">J2</strain>
    </source>
</reference>
<evidence type="ECO:0000256" key="1">
    <source>
        <dbReference type="ARBA" id="ARBA00023125"/>
    </source>
</evidence>
<dbReference type="CDD" id="cd02209">
    <property type="entry name" value="cupin_XRE_C"/>
    <property type="match status" value="1"/>
</dbReference>
<name>A0A126QS29_9BACT</name>
<dbReference type="InterPro" id="IPR050807">
    <property type="entry name" value="TransReg_Diox_bact_type"/>
</dbReference>
<evidence type="ECO:0000313" key="4">
    <source>
        <dbReference type="EMBL" id="TDT90847.1"/>
    </source>
</evidence>
<dbReference type="PANTHER" id="PTHR46797">
    <property type="entry name" value="HTH-TYPE TRANSCRIPTIONAL REGULATOR"/>
    <property type="match status" value="1"/>
</dbReference>
<dbReference type="InterPro" id="IPR013096">
    <property type="entry name" value="Cupin_2"/>
</dbReference>
<dbReference type="GO" id="GO:0005829">
    <property type="term" value="C:cytosol"/>
    <property type="evidence" value="ECO:0007669"/>
    <property type="project" value="TreeGrafter"/>
</dbReference>
<organism evidence="4 6">
    <name type="scientific">Pseudodesulfovibrio indicus</name>
    <dbReference type="NCBI Taxonomy" id="1716143"/>
    <lineage>
        <taxon>Bacteria</taxon>
        <taxon>Pseudomonadati</taxon>
        <taxon>Thermodesulfobacteriota</taxon>
        <taxon>Desulfovibrionia</taxon>
        <taxon>Desulfovibrionales</taxon>
        <taxon>Desulfovibrionaceae</taxon>
    </lineage>
</organism>
<dbReference type="SUPFAM" id="SSF47413">
    <property type="entry name" value="lambda repressor-like DNA-binding domains"/>
    <property type="match status" value="1"/>
</dbReference>
<dbReference type="Pfam" id="PF07883">
    <property type="entry name" value="Cupin_2"/>
    <property type="match status" value="1"/>
</dbReference>
<dbReference type="AlphaFoldDB" id="A0A126QS29"/>
<dbReference type="SUPFAM" id="SSF51182">
    <property type="entry name" value="RmlC-like cupins"/>
    <property type="match status" value="1"/>
</dbReference>